<evidence type="ECO:0000313" key="2">
    <source>
        <dbReference type="EMBL" id="GFY02891.1"/>
    </source>
</evidence>
<comment type="caution">
    <text evidence="2">The sequence shown here is derived from an EMBL/GenBank/DDBJ whole genome shotgun (WGS) entry which is preliminary data.</text>
</comment>
<accession>A0A8X6RY79</accession>
<evidence type="ECO:0000256" key="1">
    <source>
        <dbReference type="SAM" id="MobiDB-lite"/>
    </source>
</evidence>
<name>A0A8X6RY79_TRICX</name>
<evidence type="ECO:0000313" key="3">
    <source>
        <dbReference type="Proteomes" id="UP000887159"/>
    </source>
</evidence>
<protein>
    <submittedName>
        <fullName evidence="2">Uncharacterized protein</fullName>
    </submittedName>
</protein>
<organism evidence="2 3">
    <name type="scientific">Trichonephila clavipes</name>
    <name type="common">Golden silk orbweaver</name>
    <name type="synonym">Nephila clavipes</name>
    <dbReference type="NCBI Taxonomy" id="2585209"/>
    <lineage>
        <taxon>Eukaryota</taxon>
        <taxon>Metazoa</taxon>
        <taxon>Ecdysozoa</taxon>
        <taxon>Arthropoda</taxon>
        <taxon>Chelicerata</taxon>
        <taxon>Arachnida</taxon>
        <taxon>Araneae</taxon>
        <taxon>Araneomorphae</taxon>
        <taxon>Entelegynae</taxon>
        <taxon>Araneoidea</taxon>
        <taxon>Nephilidae</taxon>
        <taxon>Trichonephila</taxon>
    </lineage>
</organism>
<feature type="region of interest" description="Disordered" evidence="1">
    <location>
        <begin position="82"/>
        <end position="105"/>
    </location>
</feature>
<dbReference type="EMBL" id="BMAU01021233">
    <property type="protein sequence ID" value="GFY02891.1"/>
    <property type="molecule type" value="Genomic_DNA"/>
</dbReference>
<sequence>MCVYESSMLGGLDVIVEIDESMFGKRKYNSGKRYRGNIPSSFGRTLLKTQSPNACTPNPKRNFKSPCPQSCQDHPESCPFHHQNIKRRSGDPEIRAPDGSTTDIRSDTLSFSRRVKQDFQKGVLSTPKADRIDRLSYCSPDGRFSCNITSPENPVTRWICPSYDRSFSSGRWEGQRESYWNGCV</sequence>
<gene>
    <name evidence="2" type="ORF">TNCV_3507711</name>
</gene>
<keyword evidence="3" id="KW-1185">Reference proteome</keyword>
<reference evidence="2" key="1">
    <citation type="submission" date="2020-08" db="EMBL/GenBank/DDBJ databases">
        <title>Multicomponent nature underlies the extraordinary mechanical properties of spider dragline silk.</title>
        <authorList>
            <person name="Kono N."/>
            <person name="Nakamura H."/>
            <person name="Mori M."/>
            <person name="Yoshida Y."/>
            <person name="Ohtoshi R."/>
            <person name="Malay A.D."/>
            <person name="Moran D.A.P."/>
            <person name="Tomita M."/>
            <person name="Numata K."/>
            <person name="Arakawa K."/>
        </authorList>
    </citation>
    <scope>NUCLEOTIDE SEQUENCE</scope>
</reference>
<dbReference type="Proteomes" id="UP000887159">
    <property type="component" value="Unassembled WGS sequence"/>
</dbReference>
<dbReference type="AlphaFoldDB" id="A0A8X6RY79"/>
<proteinExistence type="predicted"/>